<sequence length="308" mass="33780">MLSDNDLAFYAAVGPKMAALQANLFHDTTMAENAQRYRAMIESLDEFKHSPESPSVHALHEGVQITPEITADIAIPHGKGPFPVILHVHGNAFIGGDPASFRRTTLDFAHAGFVTVMPDYRLAPEHPFPAAFDDMIAAAEWLAQGIGEYRGDPGRMLITGNSSGAGLAFAVVRALREYTGHHAFRAVAGFDGHYDRAAEPKSWLQNAYLGAQVEKLLADPRVSPNVGLERHMLPPCLLTTGAGDFACPNTLDFAQTLTKTGVRYELHVFEGARHDAMRYPHLDVSRRILDTFFSFAREVLNTPAETEK</sequence>
<evidence type="ECO:0000259" key="2">
    <source>
        <dbReference type="Pfam" id="PF07859"/>
    </source>
</evidence>
<dbReference type="AlphaFoldDB" id="A0AAE3D0F7"/>
<evidence type="ECO:0000313" key="3">
    <source>
        <dbReference type="EMBL" id="MBW8638465.1"/>
    </source>
</evidence>
<organism evidence="3 4">
    <name type="scientific">Flavimaribacter sediminis</name>
    <dbReference type="NCBI Taxonomy" id="2865987"/>
    <lineage>
        <taxon>Bacteria</taxon>
        <taxon>Pseudomonadati</taxon>
        <taxon>Pseudomonadota</taxon>
        <taxon>Alphaproteobacteria</taxon>
        <taxon>Hyphomicrobiales</taxon>
        <taxon>Rhizobiaceae</taxon>
        <taxon>Flavimaribacter</taxon>
    </lineage>
</organism>
<dbReference type="InterPro" id="IPR029058">
    <property type="entry name" value="AB_hydrolase_fold"/>
</dbReference>
<accession>A0AAE3D0F7</accession>
<comment type="caution">
    <text evidence="3">The sequence shown here is derived from an EMBL/GenBank/DDBJ whole genome shotgun (WGS) entry which is preliminary data.</text>
</comment>
<dbReference type="InterPro" id="IPR050300">
    <property type="entry name" value="GDXG_lipolytic_enzyme"/>
</dbReference>
<dbReference type="Pfam" id="PF07859">
    <property type="entry name" value="Abhydrolase_3"/>
    <property type="match status" value="1"/>
</dbReference>
<proteinExistence type="predicted"/>
<evidence type="ECO:0000313" key="4">
    <source>
        <dbReference type="Proteomes" id="UP001196509"/>
    </source>
</evidence>
<feature type="domain" description="Alpha/beta hydrolase fold-3" evidence="2">
    <location>
        <begin position="85"/>
        <end position="277"/>
    </location>
</feature>
<dbReference type="PANTHER" id="PTHR48081">
    <property type="entry name" value="AB HYDROLASE SUPERFAMILY PROTEIN C4A8.06C"/>
    <property type="match status" value="1"/>
</dbReference>
<protein>
    <submittedName>
        <fullName evidence="3">Alpha/beta hydrolase</fullName>
    </submittedName>
</protein>
<name>A0AAE3D0F7_9HYPH</name>
<dbReference type="EMBL" id="JAICBX010000002">
    <property type="protein sequence ID" value="MBW8638465.1"/>
    <property type="molecule type" value="Genomic_DNA"/>
</dbReference>
<dbReference type="GO" id="GO:0016787">
    <property type="term" value="F:hydrolase activity"/>
    <property type="evidence" value="ECO:0007669"/>
    <property type="project" value="UniProtKB-KW"/>
</dbReference>
<gene>
    <name evidence="3" type="ORF">K1W69_14810</name>
</gene>
<evidence type="ECO:0000256" key="1">
    <source>
        <dbReference type="ARBA" id="ARBA00022801"/>
    </source>
</evidence>
<keyword evidence="1 3" id="KW-0378">Hydrolase</keyword>
<dbReference type="RefSeq" id="WP_220229084.1">
    <property type="nucleotide sequence ID" value="NZ_JAICBX010000002.1"/>
</dbReference>
<dbReference type="InterPro" id="IPR013094">
    <property type="entry name" value="AB_hydrolase_3"/>
</dbReference>
<keyword evidence="4" id="KW-1185">Reference proteome</keyword>
<dbReference type="Proteomes" id="UP001196509">
    <property type="component" value="Unassembled WGS sequence"/>
</dbReference>
<dbReference type="Gene3D" id="3.40.50.1820">
    <property type="entry name" value="alpha/beta hydrolase"/>
    <property type="match status" value="1"/>
</dbReference>
<dbReference type="SUPFAM" id="SSF53474">
    <property type="entry name" value="alpha/beta-Hydrolases"/>
    <property type="match status" value="1"/>
</dbReference>
<reference evidence="3" key="1">
    <citation type="submission" date="2021-08" db="EMBL/GenBank/DDBJ databases">
        <title>Hoeflea bacterium WL0058 sp. nov., isolated from the sediment.</title>
        <authorList>
            <person name="Wang L."/>
            <person name="Zhang D."/>
        </authorList>
    </citation>
    <scope>NUCLEOTIDE SEQUENCE</scope>
    <source>
        <strain evidence="3">WL0058</strain>
    </source>
</reference>